<sequence>MARLAVMYSVSLNSHKKQLKQRRDERRMMRYTEKAFSMNENEFKANYRVSKDLFHEIFENIKPFMQSPKRRSDLLPKYKVLVALSFYATGSYQRLVGGSYGTLMSQQSTSSSIREVTAALNHPLIQRKWIKFPQTRRERDAVKLRFFEKFSIPSVIGCIDGTHIAIIRASENEERFFNRKHFHSRNVMIVSQYFWLLLNCNSLLMKLVKYLCFIYFQIADSDLRILSVDASFGGASHDSFVWNQHPVKQHLIELNNNGETVFLLGDSGYAQREYMMTPIVDAHQGSPEEYYTKLHCTARNTVERTIGVLKNRWRCLIGHRVLHYHPDVAAKIINACCVLHNMCINRIYFDQDENTAEYGNDYPTVTSQESTSSTAAELRQGIEKRNVLVQQLWASRR</sequence>
<gene>
    <name evidence="10" type="primary">LOC113499490</name>
</gene>
<evidence type="ECO:0000256" key="6">
    <source>
        <dbReference type="ARBA" id="ARBA00022801"/>
    </source>
</evidence>
<protein>
    <submittedName>
        <fullName evidence="10">Nuclease HARBI1 isoform X1</fullName>
    </submittedName>
</protein>
<comment type="subcellular location">
    <subcellularLocation>
        <location evidence="2">Nucleus</location>
    </subcellularLocation>
</comment>
<organism evidence="9 10">
    <name type="scientific">Trichoplusia ni</name>
    <name type="common">Cabbage looper</name>
    <dbReference type="NCBI Taxonomy" id="7111"/>
    <lineage>
        <taxon>Eukaryota</taxon>
        <taxon>Metazoa</taxon>
        <taxon>Ecdysozoa</taxon>
        <taxon>Arthropoda</taxon>
        <taxon>Hexapoda</taxon>
        <taxon>Insecta</taxon>
        <taxon>Pterygota</taxon>
        <taxon>Neoptera</taxon>
        <taxon>Endopterygota</taxon>
        <taxon>Lepidoptera</taxon>
        <taxon>Glossata</taxon>
        <taxon>Ditrysia</taxon>
        <taxon>Noctuoidea</taxon>
        <taxon>Noctuidae</taxon>
        <taxon>Plusiinae</taxon>
        <taxon>Trichoplusia</taxon>
    </lineage>
</organism>
<dbReference type="InterPro" id="IPR045249">
    <property type="entry name" value="HARBI1-like"/>
</dbReference>
<evidence type="ECO:0000313" key="9">
    <source>
        <dbReference type="Proteomes" id="UP000322000"/>
    </source>
</evidence>
<proteinExistence type="inferred from homology"/>
<keyword evidence="6" id="KW-0378">Hydrolase</keyword>
<keyword evidence="5" id="KW-0479">Metal-binding</keyword>
<dbReference type="KEGG" id="tnl:113499490"/>
<comment type="cofactor">
    <cofactor evidence="1">
        <name>a divalent metal cation</name>
        <dbReference type="ChEBI" id="CHEBI:60240"/>
    </cofactor>
</comment>
<reference evidence="10" key="1">
    <citation type="submission" date="2025-08" db="UniProtKB">
        <authorList>
            <consortium name="RefSeq"/>
        </authorList>
    </citation>
    <scope>IDENTIFICATION</scope>
</reference>
<dbReference type="GeneID" id="113499490"/>
<dbReference type="GO" id="GO:0004518">
    <property type="term" value="F:nuclease activity"/>
    <property type="evidence" value="ECO:0007669"/>
    <property type="project" value="UniProtKB-KW"/>
</dbReference>
<dbReference type="OrthoDB" id="6509413at2759"/>
<dbReference type="GO" id="GO:0016787">
    <property type="term" value="F:hydrolase activity"/>
    <property type="evidence" value="ECO:0007669"/>
    <property type="project" value="UniProtKB-KW"/>
</dbReference>
<evidence type="ECO:0000256" key="5">
    <source>
        <dbReference type="ARBA" id="ARBA00022723"/>
    </source>
</evidence>
<comment type="similarity">
    <text evidence="3">Belongs to the HARBI1 family.</text>
</comment>
<keyword evidence="4" id="KW-0540">Nuclease</keyword>
<evidence type="ECO:0000256" key="2">
    <source>
        <dbReference type="ARBA" id="ARBA00004123"/>
    </source>
</evidence>
<evidence type="ECO:0000256" key="3">
    <source>
        <dbReference type="ARBA" id="ARBA00006958"/>
    </source>
</evidence>
<dbReference type="GO" id="GO:0046872">
    <property type="term" value="F:metal ion binding"/>
    <property type="evidence" value="ECO:0007669"/>
    <property type="project" value="UniProtKB-KW"/>
</dbReference>
<keyword evidence="9" id="KW-1185">Reference proteome</keyword>
<dbReference type="InParanoid" id="A0A7E5W6D7"/>
<accession>A0A7E5W6D7</accession>
<evidence type="ECO:0000256" key="4">
    <source>
        <dbReference type="ARBA" id="ARBA00022722"/>
    </source>
</evidence>
<dbReference type="GO" id="GO:0005634">
    <property type="term" value="C:nucleus"/>
    <property type="evidence" value="ECO:0007669"/>
    <property type="project" value="UniProtKB-SubCell"/>
</dbReference>
<dbReference type="Pfam" id="PF13359">
    <property type="entry name" value="DDE_Tnp_4"/>
    <property type="match status" value="1"/>
</dbReference>
<keyword evidence="7" id="KW-0539">Nucleus</keyword>
<feature type="domain" description="DDE Tnp4" evidence="8">
    <location>
        <begin position="218"/>
        <end position="341"/>
    </location>
</feature>
<dbReference type="AlphaFoldDB" id="A0A7E5W6D7"/>
<dbReference type="PANTHER" id="PTHR22930">
    <property type="match status" value="1"/>
</dbReference>
<evidence type="ECO:0000256" key="1">
    <source>
        <dbReference type="ARBA" id="ARBA00001968"/>
    </source>
</evidence>
<dbReference type="PANTHER" id="PTHR22930:SF289">
    <property type="entry name" value="DDE TNP4 DOMAIN-CONTAINING PROTEIN-RELATED"/>
    <property type="match status" value="1"/>
</dbReference>
<dbReference type="Proteomes" id="UP000322000">
    <property type="component" value="Chromosome 12"/>
</dbReference>
<name>A0A7E5W6D7_TRINI</name>
<evidence type="ECO:0000313" key="10">
    <source>
        <dbReference type="RefSeq" id="XP_026735796.1"/>
    </source>
</evidence>
<evidence type="ECO:0000259" key="8">
    <source>
        <dbReference type="Pfam" id="PF13359"/>
    </source>
</evidence>
<dbReference type="RefSeq" id="XP_026735796.1">
    <property type="nucleotide sequence ID" value="XM_026879995.1"/>
</dbReference>
<evidence type="ECO:0000256" key="7">
    <source>
        <dbReference type="ARBA" id="ARBA00023242"/>
    </source>
</evidence>
<dbReference type="InterPro" id="IPR027806">
    <property type="entry name" value="HARBI1_dom"/>
</dbReference>